<dbReference type="GO" id="GO:0030295">
    <property type="term" value="F:protein kinase activator activity"/>
    <property type="evidence" value="ECO:0007669"/>
    <property type="project" value="TreeGrafter"/>
</dbReference>
<dbReference type="Gene3D" id="1.10.287.130">
    <property type="match status" value="1"/>
</dbReference>
<evidence type="ECO:0000259" key="12">
    <source>
        <dbReference type="PROSITE" id="PS50109"/>
    </source>
</evidence>
<dbReference type="InterPro" id="IPR050351">
    <property type="entry name" value="BphY/WalK/GraS-like"/>
</dbReference>
<dbReference type="PRINTS" id="PR00344">
    <property type="entry name" value="BCTRLSENSOR"/>
</dbReference>
<comment type="subcellular location">
    <subcellularLocation>
        <location evidence="2">Cell membrane</location>
    </subcellularLocation>
</comment>
<dbReference type="PANTHER" id="PTHR42878:SF7">
    <property type="entry name" value="SENSOR HISTIDINE KINASE GLRK"/>
    <property type="match status" value="1"/>
</dbReference>
<keyword evidence="5 13" id="KW-0808">Transferase</keyword>
<dbReference type="SUPFAM" id="SSF47384">
    <property type="entry name" value="Homodimeric domain of signal transducing histidine kinase"/>
    <property type="match status" value="1"/>
</dbReference>
<dbReference type="Gene3D" id="3.30.565.10">
    <property type="entry name" value="Histidine kinase-like ATPase, C-terminal domain"/>
    <property type="match status" value="1"/>
</dbReference>
<evidence type="ECO:0000256" key="4">
    <source>
        <dbReference type="ARBA" id="ARBA00022553"/>
    </source>
</evidence>
<dbReference type="SUPFAM" id="SSF55874">
    <property type="entry name" value="ATPase domain of HSP90 chaperone/DNA topoisomerase II/histidine kinase"/>
    <property type="match status" value="1"/>
</dbReference>
<dbReference type="InterPro" id="IPR003661">
    <property type="entry name" value="HisK_dim/P_dom"/>
</dbReference>
<protein>
    <recommendedName>
        <fullName evidence="10">Sensor-like histidine kinase SenX3</fullName>
        <ecNumber evidence="3">2.7.13.3</ecNumber>
    </recommendedName>
</protein>
<evidence type="ECO:0000256" key="2">
    <source>
        <dbReference type="ARBA" id="ARBA00004236"/>
    </source>
</evidence>
<comment type="catalytic activity">
    <reaction evidence="1">
        <text>ATP + protein L-histidine = ADP + protein N-phospho-L-histidine.</text>
        <dbReference type="EC" id="2.7.13.3"/>
    </reaction>
</comment>
<dbReference type="Proteomes" id="UP000265962">
    <property type="component" value="Unassembled WGS sequence"/>
</dbReference>
<keyword evidence="11" id="KW-0472">Membrane</keyword>
<dbReference type="RefSeq" id="WP_119714629.1">
    <property type="nucleotide sequence ID" value="NZ_OMOH01000001.1"/>
</dbReference>
<keyword evidence="6" id="KW-0547">Nucleotide-binding</keyword>
<dbReference type="InterPro" id="IPR036890">
    <property type="entry name" value="HATPase_C_sf"/>
</dbReference>
<evidence type="ECO:0000256" key="8">
    <source>
        <dbReference type="ARBA" id="ARBA00022840"/>
    </source>
</evidence>
<dbReference type="SMART" id="SM00387">
    <property type="entry name" value="HATPase_c"/>
    <property type="match status" value="1"/>
</dbReference>
<evidence type="ECO:0000256" key="10">
    <source>
        <dbReference type="ARBA" id="ARBA00039401"/>
    </source>
</evidence>
<keyword evidence="14" id="KW-1185">Reference proteome</keyword>
<dbReference type="GO" id="GO:0000155">
    <property type="term" value="F:phosphorelay sensor kinase activity"/>
    <property type="evidence" value="ECO:0007669"/>
    <property type="project" value="InterPro"/>
</dbReference>
<feature type="transmembrane region" description="Helical" evidence="11">
    <location>
        <begin position="62"/>
        <end position="83"/>
    </location>
</feature>
<gene>
    <name evidence="13" type="ORF">PROPJV5_0391</name>
</gene>
<evidence type="ECO:0000256" key="7">
    <source>
        <dbReference type="ARBA" id="ARBA00022777"/>
    </source>
</evidence>
<keyword evidence="4" id="KW-0597">Phosphoprotein</keyword>
<evidence type="ECO:0000256" key="1">
    <source>
        <dbReference type="ARBA" id="ARBA00000085"/>
    </source>
</evidence>
<evidence type="ECO:0000256" key="9">
    <source>
        <dbReference type="ARBA" id="ARBA00023012"/>
    </source>
</evidence>
<keyword evidence="8" id="KW-0067">ATP-binding</keyword>
<name>A0A375I1B0_9ACTN</name>
<dbReference type="Pfam" id="PF02518">
    <property type="entry name" value="HATPase_c"/>
    <property type="match status" value="1"/>
</dbReference>
<dbReference type="GO" id="GO:0005524">
    <property type="term" value="F:ATP binding"/>
    <property type="evidence" value="ECO:0007669"/>
    <property type="project" value="UniProtKB-KW"/>
</dbReference>
<dbReference type="PANTHER" id="PTHR42878">
    <property type="entry name" value="TWO-COMPONENT HISTIDINE KINASE"/>
    <property type="match status" value="1"/>
</dbReference>
<evidence type="ECO:0000256" key="11">
    <source>
        <dbReference type="SAM" id="Phobius"/>
    </source>
</evidence>
<dbReference type="Pfam" id="PF00512">
    <property type="entry name" value="HisKA"/>
    <property type="match status" value="1"/>
</dbReference>
<evidence type="ECO:0000256" key="5">
    <source>
        <dbReference type="ARBA" id="ARBA00022679"/>
    </source>
</evidence>
<sequence length="322" mass="34047">MTTVPRTGADLQRAGADKEPASTPWRRRLLLLPLLPAAVAALASLAWWLAGERRSLVLSAELPGVLFGVGVATSAVLLGVQLLRTGTASRIERARQNAEESNRQAYRQFLGRLDHELKNPLTAVRAAANSIEDDESRAIIDAQSQRMGRLLKDLRKLAEIEVAPLEMEQVDLVEATHDAVDAVEQELAVAGQRRAFSVSFPGAPWPLPTVLGDADLLYSAIYNMVSNAAKYTGPEALIEVRGSQNGGAVTLEVADTGIGIPAEEIDQVWSELGRASNARGLPGHGLGLALVATIASRHGGSCSLSSRLGVGTSITMTLPAAG</sequence>
<dbReference type="InterPro" id="IPR003594">
    <property type="entry name" value="HATPase_dom"/>
</dbReference>
<organism evidence="13 14">
    <name type="scientific">Propionibacterium ruminifibrarum</name>
    <dbReference type="NCBI Taxonomy" id="1962131"/>
    <lineage>
        <taxon>Bacteria</taxon>
        <taxon>Bacillati</taxon>
        <taxon>Actinomycetota</taxon>
        <taxon>Actinomycetes</taxon>
        <taxon>Propionibacteriales</taxon>
        <taxon>Propionibacteriaceae</taxon>
        <taxon>Propionibacterium</taxon>
    </lineage>
</organism>
<evidence type="ECO:0000313" key="14">
    <source>
        <dbReference type="Proteomes" id="UP000265962"/>
    </source>
</evidence>
<dbReference type="InterPro" id="IPR004358">
    <property type="entry name" value="Sig_transdc_His_kin-like_C"/>
</dbReference>
<dbReference type="EMBL" id="OMOH01000001">
    <property type="protein sequence ID" value="SPF67375.1"/>
    <property type="molecule type" value="Genomic_DNA"/>
</dbReference>
<evidence type="ECO:0000313" key="13">
    <source>
        <dbReference type="EMBL" id="SPF67375.1"/>
    </source>
</evidence>
<dbReference type="SMART" id="SM00388">
    <property type="entry name" value="HisKA"/>
    <property type="match status" value="1"/>
</dbReference>
<accession>A0A375I1B0</accession>
<dbReference type="AlphaFoldDB" id="A0A375I1B0"/>
<feature type="transmembrane region" description="Helical" evidence="11">
    <location>
        <begin position="29"/>
        <end position="50"/>
    </location>
</feature>
<reference evidence="14" key="1">
    <citation type="submission" date="2018-02" db="EMBL/GenBank/DDBJ databases">
        <authorList>
            <person name="Hornung B."/>
        </authorList>
    </citation>
    <scope>NUCLEOTIDE SEQUENCE [LARGE SCALE GENOMIC DNA]</scope>
</reference>
<keyword evidence="9" id="KW-0902">Two-component regulatory system</keyword>
<dbReference type="CDD" id="cd00075">
    <property type="entry name" value="HATPase"/>
    <property type="match status" value="1"/>
</dbReference>
<dbReference type="GO" id="GO:0000156">
    <property type="term" value="F:phosphorelay response regulator activity"/>
    <property type="evidence" value="ECO:0007669"/>
    <property type="project" value="TreeGrafter"/>
</dbReference>
<dbReference type="InterPro" id="IPR036097">
    <property type="entry name" value="HisK_dim/P_sf"/>
</dbReference>
<proteinExistence type="predicted"/>
<dbReference type="GO" id="GO:0007234">
    <property type="term" value="P:osmosensory signaling via phosphorelay pathway"/>
    <property type="evidence" value="ECO:0007669"/>
    <property type="project" value="TreeGrafter"/>
</dbReference>
<keyword evidence="7 13" id="KW-0418">Kinase</keyword>
<evidence type="ECO:0000256" key="6">
    <source>
        <dbReference type="ARBA" id="ARBA00022741"/>
    </source>
</evidence>
<dbReference type="EC" id="2.7.13.3" evidence="3"/>
<keyword evidence="11" id="KW-0812">Transmembrane</keyword>
<keyword evidence="11" id="KW-1133">Transmembrane helix</keyword>
<dbReference type="CDD" id="cd00082">
    <property type="entry name" value="HisKA"/>
    <property type="match status" value="1"/>
</dbReference>
<dbReference type="GO" id="GO:0005886">
    <property type="term" value="C:plasma membrane"/>
    <property type="evidence" value="ECO:0007669"/>
    <property type="project" value="UniProtKB-SubCell"/>
</dbReference>
<evidence type="ECO:0000256" key="3">
    <source>
        <dbReference type="ARBA" id="ARBA00012438"/>
    </source>
</evidence>
<feature type="domain" description="Histidine kinase" evidence="12">
    <location>
        <begin position="112"/>
        <end position="322"/>
    </location>
</feature>
<dbReference type="InterPro" id="IPR005467">
    <property type="entry name" value="His_kinase_dom"/>
</dbReference>
<dbReference type="OrthoDB" id="3272969at2"/>
<dbReference type="PROSITE" id="PS50109">
    <property type="entry name" value="HIS_KIN"/>
    <property type="match status" value="1"/>
</dbReference>